<dbReference type="SMART" id="SM00245">
    <property type="entry name" value="TSPc"/>
    <property type="match status" value="1"/>
</dbReference>
<dbReference type="PANTHER" id="PTHR32060">
    <property type="entry name" value="TAIL-SPECIFIC PROTEASE"/>
    <property type="match status" value="1"/>
</dbReference>
<dbReference type="GO" id="GO:0007165">
    <property type="term" value="P:signal transduction"/>
    <property type="evidence" value="ECO:0007669"/>
    <property type="project" value="TreeGrafter"/>
</dbReference>
<dbReference type="RefSeq" id="WP_157257467.1">
    <property type="nucleotide sequence ID" value="NZ_BBXL01000001.1"/>
</dbReference>
<protein>
    <submittedName>
        <fullName evidence="3">C-terminal processing protease CtpA/Prc, contains a PDZ domain</fullName>
    </submittedName>
</protein>
<dbReference type="InterPro" id="IPR041613">
    <property type="entry name" value="Pept_S41_N"/>
</dbReference>
<dbReference type="EMBL" id="FQUC01000001">
    <property type="protein sequence ID" value="SHE41171.1"/>
    <property type="molecule type" value="Genomic_DNA"/>
</dbReference>
<evidence type="ECO:0000259" key="2">
    <source>
        <dbReference type="SMART" id="SM00245"/>
    </source>
</evidence>
<dbReference type="Gene3D" id="2.30.42.10">
    <property type="match status" value="1"/>
</dbReference>
<dbReference type="CDD" id="cd07561">
    <property type="entry name" value="Peptidase_S41_CPP_like"/>
    <property type="match status" value="1"/>
</dbReference>
<name>A0A1M4T9N1_9BACT</name>
<dbReference type="PANTHER" id="PTHR32060:SF30">
    <property type="entry name" value="CARBOXY-TERMINAL PROCESSING PROTEASE CTPA"/>
    <property type="match status" value="1"/>
</dbReference>
<dbReference type="PROSITE" id="PS51257">
    <property type="entry name" value="PROKAR_LIPOPROTEIN"/>
    <property type="match status" value="1"/>
</dbReference>
<organism evidence="3 4">
    <name type="scientific">Dysgonomonas macrotermitis</name>
    <dbReference type="NCBI Taxonomy" id="1346286"/>
    <lineage>
        <taxon>Bacteria</taxon>
        <taxon>Pseudomonadati</taxon>
        <taxon>Bacteroidota</taxon>
        <taxon>Bacteroidia</taxon>
        <taxon>Bacteroidales</taxon>
        <taxon>Dysgonomonadaceae</taxon>
        <taxon>Dysgonomonas</taxon>
    </lineage>
</organism>
<dbReference type="GO" id="GO:0008236">
    <property type="term" value="F:serine-type peptidase activity"/>
    <property type="evidence" value="ECO:0007669"/>
    <property type="project" value="InterPro"/>
</dbReference>
<dbReference type="InterPro" id="IPR029045">
    <property type="entry name" value="ClpP/crotonase-like_dom_sf"/>
</dbReference>
<evidence type="ECO:0000313" key="4">
    <source>
        <dbReference type="Proteomes" id="UP000184480"/>
    </source>
</evidence>
<feature type="signal peptide" evidence="1">
    <location>
        <begin position="1"/>
        <end position="24"/>
    </location>
</feature>
<dbReference type="OrthoDB" id="7168509at2"/>
<dbReference type="Gene3D" id="3.90.226.10">
    <property type="entry name" value="2-enoyl-CoA Hydratase, Chain A, domain 1"/>
    <property type="match status" value="1"/>
</dbReference>
<keyword evidence="1" id="KW-0732">Signal</keyword>
<dbReference type="InterPro" id="IPR036034">
    <property type="entry name" value="PDZ_sf"/>
</dbReference>
<dbReference type="GO" id="GO:0006508">
    <property type="term" value="P:proteolysis"/>
    <property type="evidence" value="ECO:0007669"/>
    <property type="project" value="UniProtKB-KW"/>
</dbReference>
<gene>
    <name evidence="3" type="ORF">SAMN05444362_101272</name>
</gene>
<accession>A0A1M4T9N1</accession>
<keyword evidence="3" id="KW-0378">Hydrolase</keyword>
<dbReference type="GO" id="GO:0004175">
    <property type="term" value="F:endopeptidase activity"/>
    <property type="evidence" value="ECO:0007669"/>
    <property type="project" value="TreeGrafter"/>
</dbReference>
<dbReference type="STRING" id="1346286.SAMN05444362_101272"/>
<evidence type="ECO:0000313" key="3">
    <source>
        <dbReference type="EMBL" id="SHE41171.1"/>
    </source>
</evidence>
<dbReference type="SUPFAM" id="SSF52096">
    <property type="entry name" value="ClpP/crotonase"/>
    <property type="match status" value="1"/>
</dbReference>
<proteinExistence type="predicted"/>
<evidence type="ECO:0000256" key="1">
    <source>
        <dbReference type="SAM" id="SignalP"/>
    </source>
</evidence>
<feature type="chain" id="PRO_5012951305" evidence="1">
    <location>
        <begin position="25"/>
        <end position="474"/>
    </location>
</feature>
<dbReference type="SUPFAM" id="SSF50156">
    <property type="entry name" value="PDZ domain-like"/>
    <property type="match status" value="1"/>
</dbReference>
<dbReference type="Proteomes" id="UP000184480">
    <property type="component" value="Unassembled WGS sequence"/>
</dbReference>
<keyword evidence="3" id="KW-0645">Protease</keyword>
<dbReference type="AlphaFoldDB" id="A0A1M4T9N1"/>
<sequence>MRQTKTLFFIILSVAFCLFSSCSDDDKDNGSSLTDNEYVNNWIYTQMNEWYLWNANMPTSPNADITPDVFFENLLYQQEDRFSFAVSNYSELIDWTNNVSTDVGFEYYTIVDDNNIPQYYIIVYVKPDTDAQTKGLQRGDKISAVNGVSLTSDNYSTLLNGASSYALTIEGKAEAVSINTMTNYPENPILYSNIYTEGSKKIGYLVYNAFTQDNGDGSGDYDAALMAKLQEFYDANITDLVLDLRYNGGGLVQSAQYLASGLVKNRDSKNIFVKNEYNANITEEINQMSSSRQDEWLYSYFLDKYTINRKSVSIPRLGDKISKVYILTGKYTASASELIINGLKPYMDVELIGRTTYGKNVASISLYEEKDSRNKWGLQPIIMKMYNNDNQSDYTQGFTPTIEINEFGYEMKQLGDTEEILLKTAIEQISGTQSPALRALPLKQDGISPAARRKGALDMFIDNSRIKELSRNIQ</sequence>
<keyword evidence="4" id="KW-1185">Reference proteome</keyword>
<dbReference type="Gene3D" id="3.30.750.170">
    <property type="match status" value="1"/>
</dbReference>
<reference evidence="4" key="1">
    <citation type="submission" date="2016-11" db="EMBL/GenBank/DDBJ databases">
        <authorList>
            <person name="Varghese N."/>
            <person name="Submissions S."/>
        </authorList>
    </citation>
    <scope>NUCLEOTIDE SEQUENCE [LARGE SCALE GENOMIC DNA]</scope>
    <source>
        <strain evidence="4">DSM 27370</strain>
    </source>
</reference>
<dbReference type="InterPro" id="IPR005151">
    <property type="entry name" value="Tail-specific_protease"/>
</dbReference>
<feature type="domain" description="Tail specific protease" evidence="2">
    <location>
        <begin position="171"/>
        <end position="405"/>
    </location>
</feature>
<dbReference type="GO" id="GO:0030288">
    <property type="term" value="C:outer membrane-bounded periplasmic space"/>
    <property type="evidence" value="ECO:0007669"/>
    <property type="project" value="TreeGrafter"/>
</dbReference>
<dbReference type="Pfam" id="PF18294">
    <property type="entry name" value="Pept_S41_N"/>
    <property type="match status" value="1"/>
</dbReference>
<dbReference type="Pfam" id="PF03572">
    <property type="entry name" value="Peptidase_S41"/>
    <property type="match status" value="1"/>
</dbReference>